<feature type="compositionally biased region" description="Low complexity" evidence="1">
    <location>
        <begin position="444"/>
        <end position="469"/>
    </location>
</feature>
<dbReference type="EMBL" id="CP075869">
    <property type="protein sequence ID" value="QYT03580.1"/>
    <property type="molecule type" value="Genomic_DNA"/>
</dbReference>
<feature type="compositionally biased region" description="Low complexity" evidence="1">
    <location>
        <begin position="73"/>
        <end position="83"/>
    </location>
</feature>
<feature type="compositionally biased region" description="Low complexity" evidence="1">
    <location>
        <begin position="91"/>
        <end position="105"/>
    </location>
</feature>
<dbReference type="PANTHER" id="PTHR15629">
    <property type="entry name" value="SH3YL1 PROTEIN"/>
    <property type="match status" value="1"/>
</dbReference>
<accession>A0A8G0LNZ9</accession>
<keyword evidence="4" id="KW-1185">Reference proteome</keyword>
<protein>
    <submittedName>
        <fullName evidence="3">Ysc84 domain-containing protein</fullName>
    </submittedName>
</protein>
<feature type="region of interest" description="Disordered" evidence="1">
    <location>
        <begin position="1"/>
        <end position="233"/>
    </location>
</feature>
<evidence type="ECO:0000259" key="2">
    <source>
        <dbReference type="Pfam" id="PF04366"/>
    </source>
</evidence>
<feature type="domain" description="Ysc84 actin-binding" evidence="2">
    <location>
        <begin position="375"/>
        <end position="556"/>
    </location>
</feature>
<dbReference type="CDD" id="cd11524">
    <property type="entry name" value="SYLF"/>
    <property type="match status" value="1"/>
</dbReference>
<dbReference type="PANTHER" id="PTHR15629:SF8">
    <property type="entry name" value="DUF500 DOMAIN PROTEIN (AFU_ORTHOLOGUE AFUA_5G07310)"/>
    <property type="match status" value="1"/>
</dbReference>
<evidence type="ECO:0000313" key="4">
    <source>
        <dbReference type="Proteomes" id="UP000826661"/>
    </source>
</evidence>
<feature type="compositionally biased region" description="Pro residues" evidence="1">
    <location>
        <begin position="17"/>
        <end position="27"/>
    </location>
</feature>
<feature type="compositionally biased region" description="Low complexity" evidence="1">
    <location>
        <begin position="123"/>
        <end position="167"/>
    </location>
</feature>
<feature type="region of interest" description="Disordered" evidence="1">
    <location>
        <begin position="434"/>
        <end position="483"/>
    </location>
</feature>
<dbReference type="Pfam" id="PF04366">
    <property type="entry name" value="Ysc84"/>
    <property type="match status" value="1"/>
</dbReference>
<name>A0A8G0LNZ9_9HYPO</name>
<dbReference type="Proteomes" id="UP000826661">
    <property type="component" value="Chromosome VI"/>
</dbReference>
<feature type="compositionally biased region" description="Low complexity" evidence="1">
    <location>
        <begin position="195"/>
        <end position="215"/>
    </location>
</feature>
<sequence>MSSSEAHQNQAPGEQYFPPPPPGPPPTQQQQQQDHQAQPPQTEQHFPPPPLGPPPPQQQQQSYPQFAPPPQQPESQSYQPQDAHPQDQHQQHQQQDHQPGGVQPQLTSQQHFPPPPPGPPPSQGYAPHQQHQQQQQYQPSQDFSQQHAQQQQPYNPQAQIPQQQTSSYSIPAYNPANPVFAPQPSNNLDEPPSPAGYQPQGDGQQQYQQHQQQHAPPSPQHGSGDEQGHHKSGWSERLSAFGMKAAAPINSIAHKLGSQSFLPETLDKECEKAATILKAFCKRGVYADPAATSVPTSTDPNARESTDRVIDPTKEKPKNRVIVTIPPKIISKAVGLAIFTTLRAGFQISGATGSGILIARLPDGSWSPPSGIQLHSVGGGFQIGLDIYDCVCVINNREALAAFTNTRVSLGSDLAVVAGPYGAGAAVEFGTSLDAKPARDDGRPPSSQGQGQGQGQDQQSQQQQSLQPPEAADKKSHRRSLSASATKPVFSYVKSRGFYAGIRVDGTVVAERKDANAAFYGQTVSVDQILKGQVPSQGPPGMWPAGAQTLFSVLKGAEAGVLQASSHEQQLPPPSPGHHQQPAPQGNYPQQGQAQGHSAEQQSYPYVPPPPSYADSGPRPIDGDIKYA</sequence>
<proteinExistence type="predicted"/>
<dbReference type="AlphaFoldDB" id="A0A8G0LNZ9"/>
<reference evidence="3 4" key="1">
    <citation type="journal article" date="2021" name="BMC Genomics">
        <title>Telomere-to-telomere genome assembly of asparaginase-producing Trichoderma simmonsii.</title>
        <authorList>
            <person name="Chung D."/>
            <person name="Kwon Y.M."/>
            <person name="Yang Y."/>
        </authorList>
    </citation>
    <scope>NUCLEOTIDE SEQUENCE [LARGE SCALE GENOMIC DNA]</scope>
    <source>
        <strain evidence="3 4">GH-Sj1</strain>
    </source>
</reference>
<dbReference type="InterPro" id="IPR051702">
    <property type="entry name" value="SH3_domain_YSC84-like"/>
</dbReference>
<feature type="compositionally biased region" description="Pro residues" evidence="1">
    <location>
        <begin position="46"/>
        <end position="57"/>
    </location>
</feature>
<organism evidence="3 4">
    <name type="scientific">Trichoderma simmonsii</name>
    <dbReference type="NCBI Taxonomy" id="1491479"/>
    <lineage>
        <taxon>Eukaryota</taxon>
        <taxon>Fungi</taxon>
        <taxon>Dikarya</taxon>
        <taxon>Ascomycota</taxon>
        <taxon>Pezizomycotina</taxon>
        <taxon>Sordariomycetes</taxon>
        <taxon>Hypocreomycetidae</taxon>
        <taxon>Hypocreales</taxon>
        <taxon>Hypocreaceae</taxon>
        <taxon>Trichoderma</taxon>
    </lineage>
</organism>
<gene>
    <name evidence="3" type="ORF">H0G86_010528</name>
</gene>
<evidence type="ECO:0000313" key="3">
    <source>
        <dbReference type="EMBL" id="QYT03580.1"/>
    </source>
</evidence>
<dbReference type="GO" id="GO:0035091">
    <property type="term" value="F:phosphatidylinositol binding"/>
    <property type="evidence" value="ECO:0007669"/>
    <property type="project" value="TreeGrafter"/>
</dbReference>
<feature type="compositionally biased region" description="Polar residues" evidence="1">
    <location>
        <begin position="582"/>
        <end position="602"/>
    </location>
</feature>
<dbReference type="InterPro" id="IPR007461">
    <property type="entry name" value="Ysc84_actin-binding"/>
</dbReference>
<feature type="compositionally biased region" description="Pro residues" evidence="1">
    <location>
        <begin position="112"/>
        <end position="122"/>
    </location>
</feature>
<feature type="region of interest" description="Disordered" evidence="1">
    <location>
        <begin position="563"/>
        <end position="628"/>
    </location>
</feature>
<feature type="compositionally biased region" description="Low complexity" evidence="1">
    <location>
        <begin position="28"/>
        <end position="45"/>
    </location>
</feature>
<evidence type="ECO:0000256" key="1">
    <source>
        <dbReference type="SAM" id="MobiDB-lite"/>
    </source>
</evidence>